<dbReference type="Gene3D" id="1.10.10.10">
    <property type="entry name" value="Winged helix-like DNA-binding domain superfamily/Winged helix DNA-binding domain"/>
    <property type="match status" value="1"/>
</dbReference>
<dbReference type="EMBL" id="WMKA01000004">
    <property type="protein sequence ID" value="MTG87844.1"/>
    <property type="molecule type" value="Genomic_DNA"/>
</dbReference>
<dbReference type="Gene3D" id="1.25.40.10">
    <property type="entry name" value="Tetratricopeptide repeat domain"/>
    <property type="match status" value="1"/>
</dbReference>
<keyword evidence="1" id="KW-0805">Transcription regulation</keyword>
<dbReference type="InterPro" id="IPR000792">
    <property type="entry name" value="Tscrpt_reg_LuxR_C"/>
</dbReference>
<dbReference type="SUPFAM" id="SSF48452">
    <property type="entry name" value="TPR-like"/>
    <property type="match status" value="1"/>
</dbReference>
<dbReference type="Pfam" id="PF00196">
    <property type="entry name" value="GerE"/>
    <property type="match status" value="1"/>
</dbReference>
<evidence type="ECO:0000259" key="5">
    <source>
        <dbReference type="PROSITE" id="PS50043"/>
    </source>
</evidence>
<gene>
    <name evidence="6" type="ORF">GJV82_02580</name>
</gene>
<evidence type="ECO:0000256" key="1">
    <source>
        <dbReference type="ARBA" id="ARBA00023015"/>
    </source>
</evidence>
<keyword evidence="3" id="KW-0804">Transcription</keyword>
<dbReference type="SMART" id="SM00421">
    <property type="entry name" value="HTH_LUXR"/>
    <property type="match status" value="1"/>
</dbReference>
<organism evidence="6 7">
    <name type="scientific">Cellulosimicrobium composti</name>
    <dbReference type="NCBI Taxonomy" id="2672572"/>
    <lineage>
        <taxon>Bacteria</taxon>
        <taxon>Bacillati</taxon>
        <taxon>Actinomycetota</taxon>
        <taxon>Actinomycetes</taxon>
        <taxon>Micrococcales</taxon>
        <taxon>Promicromonosporaceae</taxon>
        <taxon>Cellulosimicrobium</taxon>
    </lineage>
</organism>
<dbReference type="InterPro" id="IPR036388">
    <property type="entry name" value="WH-like_DNA-bd_sf"/>
</dbReference>
<dbReference type="GO" id="GO:0003677">
    <property type="term" value="F:DNA binding"/>
    <property type="evidence" value="ECO:0007669"/>
    <property type="project" value="UniProtKB-KW"/>
</dbReference>
<evidence type="ECO:0000256" key="4">
    <source>
        <dbReference type="SAM" id="MobiDB-lite"/>
    </source>
</evidence>
<feature type="domain" description="HTH luxR-type" evidence="5">
    <location>
        <begin position="517"/>
        <end position="582"/>
    </location>
</feature>
<dbReference type="SUPFAM" id="SSF46894">
    <property type="entry name" value="C-terminal effector domain of the bipartite response regulators"/>
    <property type="match status" value="1"/>
</dbReference>
<feature type="region of interest" description="Disordered" evidence="4">
    <location>
        <begin position="1"/>
        <end position="30"/>
    </location>
</feature>
<dbReference type="CDD" id="cd06170">
    <property type="entry name" value="LuxR_C_like"/>
    <property type="match status" value="1"/>
</dbReference>
<dbReference type="PROSITE" id="PS50043">
    <property type="entry name" value="HTH_LUXR_2"/>
    <property type="match status" value="1"/>
</dbReference>
<evidence type="ECO:0000313" key="7">
    <source>
        <dbReference type="Proteomes" id="UP000440668"/>
    </source>
</evidence>
<dbReference type="PRINTS" id="PR00038">
    <property type="entry name" value="HTHLUXR"/>
</dbReference>
<dbReference type="PANTHER" id="PTHR44688">
    <property type="entry name" value="DNA-BINDING TRANSCRIPTIONAL ACTIVATOR DEVR_DOSR"/>
    <property type="match status" value="1"/>
</dbReference>
<proteinExistence type="predicted"/>
<evidence type="ECO:0000256" key="3">
    <source>
        <dbReference type="ARBA" id="ARBA00023163"/>
    </source>
</evidence>
<reference evidence="6 7" key="1">
    <citation type="submission" date="2019-11" db="EMBL/GenBank/DDBJ databases">
        <title>Cellulosimicrobium composti sp. nov. isolated from a compost.</title>
        <authorList>
            <person name="Yang Y."/>
        </authorList>
    </citation>
    <scope>NUCLEOTIDE SEQUENCE [LARGE SCALE GENOMIC DNA]</scope>
    <source>
        <strain evidence="6 7">BIT-GX5</strain>
    </source>
</reference>
<dbReference type="GO" id="GO:0006355">
    <property type="term" value="P:regulation of DNA-templated transcription"/>
    <property type="evidence" value="ECO:0007669"/>
    <property type="project" value="InterPro"/>
</dbReference>
<dbReference type="InterPro" id="IPR016032">
    <property type="entry name" value="Sig_transdc_resp-reg_C-effctor"/>
</dbReference>
<name>A0A6N7ZEG7_9MICO</name>
<dbReference type="Proteomes" id="UP000440668">
    <property type="component" value="Unassembled WGS sequence"/>
</dbReference>
<protein>
    <recommendedName>
        <fullName evidence="5">HTH luxR-type domain-containing protein</fullName>
    </recommendedName>
</protein>
<dbReference type="InterPro" id="IPR011990">
    <property type="entry name" value="TPR-like_helical_dom_sf"/>
</dbReference>
<evidence type="ECO:0000256" key="2">
    <source>
        <dbReference type="ARBA" id="ARBA00023125"/>
    </source>
</evidence>
<evidence type="ECO:0000313" key="6">
    <source>
        <dbReference type="EMBL" id="MTG87844.1"/>
    </source>
</evidence>
<feature type="compositionally biased region" description="Basic and acidic residues" evidence="4">
    <location>
        <begin position="1"/>
        <end position="21"/>
    </location>
</feature>
<accession>A0A6N7ZEG7</accession>
<keyword evidence="2" id="KW-0238">DNA-binding</keyword>
<comment type="caution">
    <text evidence="6">The sequence shown here is derived from an EMBL/GenBank/DDBJ whole genome shotgun (WGS) entry which is preliminary data.</text>
</comment>
<sequence length="586" mass="64586">MGRGSHDGRSQKFHPLDHQFGEETQAWRNSPSGHVRRSCIIFDFDQDHGMTWTLHAPLTREETLLSVRAGDLDALECTFDAQWYDLPDQFADEVMRMLGDVPPDVLERRPRLTHLALLAQRRQAYARGDDDAVSRSFQLYVRAGLRSVRRLDRLSRLPDTLCAGTAAVVAHRSRRDYASSERVGAWLDARAQDAPHAALPWAAIRPAARPGWLSAQRGITAMLSGADDAAATLFSRAAEEAGDRPSAHYARVTATAHLALLGAYRGHHRLAWRHLERLADEPPFPDWVASAHMGADALASAQLAIDEGDPETARAILAGYEALAPHRPDLWAFHAHVLACYHAHYGDPLRGLREIDELRLLHGVVGRESDTFLGRVALRGEAKLLVRAGGAGRVLQLAHEHDPNDEWLSTHHAWAHLVLGETVEAISLASSALRRAPLSPNDALGLHVVNAVAHLRAGREDKARTWFQRALRLRATPRQVAPFLGMRPEERETLERLAGVSSLLPGGSTVVDHNVLGVALAERLSPRERVVLEALCEGCTAEQAAERFSVSINTVRTQIRHIYRKLGVTSRREAVAAARELGLVAA</sequence>
<dbReference type="PANTHER" id="PTHR44688:SF16">
    <property type="entry name" value="DNA-BINDING TRANSCRIPTIONAL ACTIVATOR DEVR_DOSR"/>
    <property type="match status" value="1"/>
</dbReference>
<dbReference type="AlphaFoldDB" id="A0A6N7ZEG7"/>